<dbReference type="InterPro" id="IPR000014">
    <property type="entry name" value="PAS"/>
</dbReference>
<dbReference type="SMART" id="SM00448">
    <property type="entry name" value="REC"/>
    <property type="match status" value="1"/>
</dbReference>
<dbReference type="InterPro" id="IPR052155">
    <property type="entry name" value="Biofilm_reg_signaling"/>
</dbReference>
<dbReference type="InterPro" id="IPR000700">
    <property type="entry name" value="PAS-assoc_C"/>
</dbReference>
<dbReference type="SUPFAM" id="SSF55785">
    <property type="entry name" value="PYP-like sensor domain (PAS domain)"/>
    <property type="match status" value="1"/>
</dbReference>
<dbReference type="Pfam" id="PF13426">
    <property type="entry name" value="PAS_9"/>
    <property type="match status" value="1"/>
</dbReference>
<keyword evidence="8" id="KW-1185">Reference proteome</keyword>
<feature type="modified residue" description="4-aspartylphosphate" evidence="1">
    <location>
        <position position="58"/>
    </location>
</feature>
<dbReference type="AlphaFoldDB" id="A0A364NZW1"/>
<dbReference type="InterPro" id="IPR001633">
    <property type="entry name" value="EAL_dom"/>
</dbReference>
<keyword evidence="1" id="KW-0597">Phosphoprotein</keyword>
<evidence type="ECO:0000259" key="6">
    <source>
        <dbReference type="PROSITE" id="PS50887"/>
    </source>
</evidence>
<dbReference type="SUPFAM" id="SSF141868">
    <property type="entry name" value="EAL domain-like"/>
    <property type="match status" value="1"/>
</dbReference>
<dbReference type="SMART" id="SM00267">
    <property type="entry name" value="GGDEF"/>
    <property type="match status" value="1"/>
</dbReference>
<dbReference type="NCBIfam" id="TIGR00229">
    <property type="entry name" value="sensory_box"/>
    <property type="match status" value="1"/>
</dbReference>
<dbReference type="PANTHER" id="PTHR44757:SF2">
    <property type="entry name" value="BIOFILM ARCHITECTURE MAINTENANCE PROTEIN MBAA"/>
    <property type="match status" value="1"/>
</dbReference>
<proteinExistence type="predicted"/>
<dbReference type="SUPFAM" id="SSF55073">
    <property type="entry name" value="Nucleotide cyclase"/>
    <property type="match status" value="1"/>
</dbReference>
<evidence type="ECO:0000259" key="2">
    <source>
        <dbReference type="PROSITE" id="PS50110"/>
    </source>
</evidence>
<dbReference type="InterPro" id="IPR000160">
    <property type="entry name" value="GGDEF_dom"/>
</dbReference>
<dbReference type="PROSITE" id="PS50112">
    <property type="entry name" value="PAS"/>
    <property type="match status" value="1"/>
</dbReference>
<dbReference type="InterPro" id="IPR043128">
    <property type="entry name" value="Rev_trsase/Diguanyl_cyclase"/>
</dbReference>
<name>A0A364NZW1_9PROT</name>
<protein>
    <submittedName>
        <fullName evidence="7">Two-component system response regulator</fullName>
    </submittedName>
</protein>
<dbReference type="Pfam" id="PF00990">
    <property type="entry name" value="GGDEF"/>
    <property type="match status" value="1"/>
</dbReference>
<feature type="domain" description="PAC" evidence="4">
    <location>
        <begin position="210"/>
        <end position="262"/>
    </location>
</feature>
<dbReference type="Pfam" id="PF00563">
    <property type="entry name" value="EAL"/>
    <property type="match status" value="1"/>
</dbReference>
<evidence type="ECO:0000313" key="8">
    <source>
        <dbReference type="Proteomes" id="UP000251075"/>
    </source>
</evidence>
<accession>A0A364NZW1</accession>
<dbReference type="Gene3D" id="3.40.50.2300">
    <property type="match status" value="1"/>
</dbReference>
<dbReference type="InterPro" id="IPR001789">
    <property type="entry name" value="Sig_transdc_resp-reg_receiver"/>
</dbReference>
<dbReference type="InterPro" id="IPR029787">
    <property type="entry name" value="Nucleotide_cyclase"/>
</dbReference>
<feature type="domain" description="Response regulatory" evidence="2">
    <location>
        <begin position="6"/>
        <end position="123"/>
    </location>
</feature>
<dbReference type="CDD" id="cd01948">
    <property type="entry name" value="EAL"/>
    <property type="match status" value="1"/>
</dbReference>
<dbReference type="SUPFAM" id="SSF52172">
    <property type="entry name" value="CheY-like"/>
    <property type="match status" value="1"/>
</dbReference>
<organism evidence="7 8">
    <name type="scientific">Paramagnetospirillum kuznetsovii</name>
    <dbReference type="NCBI Taxonomy" id="2053833"/>
    <lineage>
        <taxon>Bacteria</taxon>
        <taxon>Pseudomonadati</taxon>
        <taxon>Pseudomonadota</taxon>
        <taxon>Alphaproteobacteria</taxon>
        <taxon>Rhodospirillales</taxon>
        <taxon>Magnetospirillaceae</taxon>
        <taxon>Paramagnetospirillum</taxon>
    </lineage>
</organism>
<dbReference type="Pfam" id="PF00072">
    <property type="entry name" value="Response_reg"/>
    <property type="match status" value="1"/>
</dbReference>
<dbReference type="InterPro" id="IPR011006">
    <property type="entry name" value="CheY-like_superfamily"/>
</dbReference>
<dbReference type="PANTHER" id="PTHR44757">
    <property type="entry name" value="DIGUANYLATE CYCLASE DGCP"/>
    <property type="match status" value="1"/>
</dbReference>
<feature type="domain" description="EAL" evidence="5">
    <location>
        <begin position="436"/>
        <end position="687"/>
    </location>
</feature>
<evidence type="ECO:0000313" key="7">
    <source>
        <dbReference type="EMBL" id="RAU22621.1"/>
    </source>
</evidence>
<dbReference type="CDD" id="cd01949">
    <property type="entry name" value="GGDEF"/>
    <property type="match status" value="1"/>
</dbReference>
<dbReference type="PROSITE" id="PS50887">
    <property type="entry name" value="GGDEF"/>
    <property type="match status" value="1"/>
</dbReference>
<dbReference type="PROSITE" id="PS50110">
    <property type="entry name" value="RESPONSE_REGULATORY"/>
    <property type="match status" value="1"/>
</dbReference>
<dbReference type="CDD" id="cd00130">
    <property type="entry name" value="PAS"/>
    <property type="match status" value="1"/>
</dbReference>
<dbReference type="Gene3D" id="3.20.20.450">
    <property type="entry name" value="EAL domain"/>
    <property type="match status" value="1"/>
</dbReference>
<evidence type="ECO:0000259" key="5">
    <source>
        <dbReference type="PROSITE" id="PS50883"/>
    </source>
</evidence>
<evidence type="ECO:0000256" key="1">
    <source>
        <dbReference type="PROSITE-ProRule" id="PRU00169"/>
    </source>
</evidence>
<evidence type="ECO:0000259" key="4">
    <source>
        <dbReference type="PROSITE" id="PS50113"/>
    </source>
</evidence>
<dbReference type="CDD" id="cd00156">
    <property type="entry name" value="REC"/>
    <property type="match status" value="1"/>
</dbReference>
<feature type="domain" description="GGDEF" evidence="6">
    <location>
        <begin position="294"/>
        <end position="427"/>
    </location>
</feature>
<sequence length="687" mass="76350">MGKPLQVLLVEDSPDDAELLELELLRGGFTPSVRRVETADEMRAALASPTVWDLVLSDYHLPRFSAEASLATLQESGRDIPFIIMSGVVRAEDAVILLKRGAHDFLDKASLARLVPAIEREIRDCHERAQRRDAEERVRVLSLAIEQSPVSVVITDREGIIGYVNPKFVKATGYPAAEAIGRPIDFIHRKDAGEETYKAMWANIRAGQEWRGEFCNQRRDGQLFWEYATLSPLEDGNGVITNFVAVKEDITARRSYEERLLRQANYDDLTGLPNRLLMLDRLEQGLAVAHRRETMTALIYIDLDRFKNVNDLLGHAAGDQLLKDAAARLTECVREGDTLARMGGDEFVIILPGVEDGVSVQKVADRVVDTFTPPFGIAGQDHFVSASIGIGIFPADGNEGQVLLRNAELSMYKAKEQGRGRYQFFTREINEKAQARLAMESQLRGAAGRGELRLDYQPLYDLRTDCPVGMEALVRWRRPPDLIIPPGSFIPLAEEVGLIGEIGDWVITTACQESAHLFSRHPKGFRVAINVSPRQLRGGAFGDWVCRQLTEAKLSPEQLELEITESVLMDDSPEVGETLRQLCDLGVRLSIDDFGTGYSSLGYLQRYPFDTLKIDRSFVVGAVRDPNAARLVETIVTMAHGLGLETVAEGVETAEQLDFLRACDCDIVQGFLLGRPMSLTDLAERLG</sequence>
<dbReference type="NCBIfam" id="TIGR00254">
    <property type="entry name" value="GGDEF"/>
    <property type="match status" value="1"/>
</dbReference>
<comment type="caution">
    <text evidence="7">The sequence shown here is derived from an EMBL/GenBank/DDBJ whole genome shotgun (WGS) entry which is preliminary data.</text>
</comment>
<dbReference type="Gene3D" id="3.30.70.270">
    <property type="match status" value="1"/>
</dbReference>
<dbReference type="EMBL" id="PGTO01000004">
    <property type="protein sequence ID" value="RAU22621.1"/>
    <property type="molecule type" value="Genomic_DNA"/>
</dbReference>
<dbReference type="OrthoDB" id="7251575at2"/>
<dbReference type="InterPro" id="IPR001610">
    <property type="entry name" value="PAC"/>
</dbReference>
<gene>
    <name evidence="7" type="ORF">CU669_08055</name>
</gene>
<dbReference type="Proteomes" id="UP000251075">
    <property type="component" value="Unassembled WGS sequence"/>
</dbReference>
<dbReference type="PROSITE" id="PS50883">
    <property type="entry name" value="EAL"/>
    <property type="match status" value="1"/>
</dbReference>
<dbReference type="SMART" id="SM00086">
    <property type="entry name" value="PAC"/>
    <property type="match status" value="1"/>
</dbReference>
<evidence type="ECO:0000259" key="3">
    <source>
        <dbReference type="PROSITE" id="PS50112"/>
    </source>
</evidence>
<feature type="domain" description="PAS" evidence="3">
    <location>
        <begin position="137"/>
        <end position="191"/>
    </location>
</feature>
<dbReference type="Gene3D" id="3.30.450.20">
    <property type="entry name" value="PAS domain"/>
    <property type="match status" value="1"/>
</dbReference>
<dbReference type="InterPro" id="IPR035965">
    <property type="entry name" value="PAS-like_dom_sf"/>
</dbReference>
<dbReference type="PROSITE" id="PS50113">
    <property type="entry name" value="PAC"/>
    <property type="match status" value="1"/>
</dbReference>
<dbReference type="SMART" id="SM00052">
    <property type="entry name" value="EAL"/>
    <property type="match status" value="1"/>
</dbReference>
<dbReference type="GO" id="GO:0000160">
    <property type="term" value="P:phosphorelay signal transduction system"/>
    <property type="evidence" value="ECO:0007669"/>
    <property type="project" value="InterPro"/>
</dbReference>
<dbReference type="RefSeq" id="WP_112143460.1">
    <property type="nucleotide sequence ID" value="NZ_PGTO01000004.1"/>
</dbReference>
<dbReference type="SMART" id="SM00091">
    <property type="entry name" value="PAS"/>
    <property type="match status" value="1"/>
</dbReference>
<reference evidence="7 8" key="1">
    <citation type="submission" date="2017-11" db="EMBL/GenBank/DDBJ databases">
        <title>Draft genome sequence of magnetotactic bacterium Magnetospirillum kuznetsovii LBB-42.</title>
        <authorList>
            <person name="Grouzdev D.S."/>
            <person name="Rysina M.S."/>
            <person name="Baslerov R.V."/>
            <person name="Koziaeva V."/>
        </authorList>
    </citation>
    <scope>NUCLEOTIDE SEQUENCE [LARGE SCALE GENOMIC DNA]</scope>
    <source>
        <strain evidence="7 8">LBB-42</strain>
    </source>
</reference>
<dbReference type="InterPro" id="IPR035919">
    <property type="entry name" value="EAL_sf"/>
</dbReference>